<dbReference type="Proteomes" id="UP001211872">
    <property type="component" value="Chromosome"/>
</dbReference>
<dbReference type="Gene3D" id="3.30.70.100">
    <property type="match status" value="1"/>
</dbReference>
<feature type="domain" description="BLUF" evidence="1">
    <location>
        <begin position="23"/>
        <end position="114"/>
    </location>
</feature>
<gene>
    <name evidence="2" type="ORF">O9Z63_07000</name>
</gene>
<accession>A0ABY7PSU9</accession>
<evidence type="ECO:0000259" key="1">
    <source>
        <dbReference type="PROSITE" id="PS50925"/>
    </source>
</evidence>
<dbReference type="InterPro" id="IPR036046">
    <property type="entry name" value="Acylphosphatase-like_dom_sf"/>
</dbReference>
<organism evidence="2 3">
    <name type="scientific">Hymenobacter yonginensis</name>
    <dbReference type="NCBI Taxonomy" id="748197"/>
    <lineage>
        <taxon>Bacteria</taxon>
        <taxon>Pseudomonadati</taxon>
        <taxon>Bacteroidota</taxon>
        <taxon>Cytophagia</taxon>
        <taxon>Cytophagales</taxon>
        <taxon>Hymenobacteraceae</taxon>
        <taxon>Hymenobacter</taxon>
    </lineage>
</organism>
<evidence type="ECO:0000313" key="2">
    <source>
        <dbReference type="EMBL" id="WBO85993.1"/>
    </source>
</evidence>
<keyword evidence="3" id="KW-1185">Reference proteome</keyword>
<dbReference type="PROSITE" id="PS50925">
    <property type="entry name" value="BLUF"/>
    <property type="match status" value="1"/>
</dbReference>
<dbReference type="Pfam" id="PF04940">
    <property type="entry name" value="BLUF"/>
    <property type="match status" value="1"/>
</dbReference>
<dbReference type="SMART" id="SM01034">
    <property type="entry name" value="BLUF"/>
    <property type="match status" value="1"/>
</dbReference>
<dbReference type="InterPro" id="IPR007024">
    <property type="entry name" value="BLUF_domain"/>
</dbReference>
<proteinExistence type="predicted"/>
<evidence type="ECO:0000313" key="3">
    <source>
        <dbReference type="Proteomes" id="UP001211872"/>
    </source>
</evidence>
<sequence>MGDSRYLASFLKPATSQNEQSMLHHIIYMSRGIQPMQDHELRALLEQAQQANAEQDITGALIYGDHQFMQIIEGEESRLASLYAKLLNDPRHTSVVKLADKQINERSFSSWSMAFHAASPEEFSELAGYAEPETLELKKPTLSAADTLLLEMMQSFVLKKTD</sequence>
<name>A0ABY7PSU9_9BACT</name>
<protein>
    <submittedName>
        <fullName evidence="2">BLUF domain-containing protein</fullName>
    </submittedName>
</protein>
<reference evidence="2 3" key="1">
    <citation type="journal article" date="2011" name="Int. J. Syst. Evol. Microbiol.">
        <title>Hymenobacter yonginensis sp. nov., isolated from a mesotrophic artificial lake.</title>
        <authorList>
            <person name="Joung Y."/>
            <person name="Cho S.H."/>
            <person name="Kim H."/>
            <person name="Kim S.B."/>
            <person name="Joh K."/>
        </authorList>
    </citation>
    <scope>NUCLEOTIDE SEQUENCE [LARGE SCALE GENOMIC DNA]</scope>
    <source>
        <strain evidence="2 3">KCTC 22745</strain>
    </source>
</reference>
<dbReference type="RefSeq" id="WP_270128594.1">
    <property type="nucleotide sequence ID" value="NZ_CP115396.1"/>
</dbReference>
<dbReference type="EMBL" id="CP115396">
    <property type="protein sequence ID" value="WBO85993.1"/>
    <property type="molecule type" value="Genomic_DNA"/>
</dbReference>
<dbReference type="SUPFAM" id="SSF54975">
    <property type="entry name" value="Acylphosphatase/BLUF domain-like"/>
    <property type="match status" value="1"/>
</dbReference>